<dbReference type="Proteomes" id="UP001060170">
    <property type="component" value="Chromosome 8"/>
</dbReference>
<dbReference type="EMBL" id="CM045872">
    <property type="protein sequence ID" value="KAI7949334.1"/>
    <property type="molecule type" value="Genomic_DNA"/>
</dbReference>
<reference evidence="2" key="1">
    <citation type="journal article" date="2018" name="BMC Genomics">
        <title>Genomic insights into host adaptation between the wheat stripe rust pathogen (Puccinia striiformis f. sp. tritici) and the barley stripe rust pathogen (Puccinia striiformis f. sp. hordei).</title>
        <authorList>
            <person name="Xia C."/>
            <person name="Wang M."/>
            <person name="Yin C."/>
            <person name="Cornejo O.E."/>
            <person name="Hulbert S.H."/>
            <person name="Chen X."/>
        </authorList>
    </citation>
    <scope>NUCLEOTIDE SEQUENCE [LARGE SCALE GENOMIC DNA]</scope>
    <source>
        <strain evidence="2">93-210</strain>
    </source>
</reference>
<protein>
    <submittedName>
        <fullName evidence="1">Uncharacterized protein</fullName>
    </submittedName>
</protein>
<accession>A0ACC0EAJ8</accession>
<comment type="caution">
    <text evidence="1">The sequence shown here is derived from an EMBL/GenBank/DDBJ whole genome shotgun (WGS) entry which is preliminary data.</text>
</comment>
<proteinExistence type="predicted"/>
<keyword evidence="2" id="KW-1185">Reference proteome</keyword>
<evidence type="ECO:0000313" key="1">
    <source>
        <dbReference type="EMBL" id="KAI7949334.1"/>
    </source>
</evidence>
<name>A0ACC0EAJ8_9BASI</name>
<sequence length="210" mass="24187">METTTSLEICNHPVFHNINLRLRGPNQLFLGSHAKTYIPRISRLQKKQNTKTKTKVKNSKPIDLPQLWLSKPQLIIKLSHPIRSLQLEPICLILILNYINQICKNLVNFTISSLTVYRFCITLVTIGPKCTCNSFYSNLRYAQTTNKELNKYYLLLVESHPSYKIDRATATTNNQQSMMMITSNKKIDQEMAEEGGRRMEAGIKQIGRDD</sequence>
<gene>
    <name evidence="1" type="ORF">MJO28_008155</name>
</gene>
<reference evidence="1 2" key="3">
    <citation type="journal article" date="2022" name="Microbiol. Spectr.">
        <title>Folding features and dynamics of 3D genome architecture in plant fungal pathogens.</title>
        <authorList>
            <person name="Xia C."/>
        </authorList>
    </citation>
    <scope>NUCLEOTIDE SEQUENCE [LARGE SCALE GENOMIC DNA]</scope>
    <source>
        <strain evidence="1 2">93-210</strain>
    </source>
</reference>
<evidence type="ECO:0000313" key="2">
    <source>
        <dbReference type="Proteomes" id="UP001060170"/>
    </source>
</evidence>
<reference evidence="2" key="2">
    <citation type="journal article" date="2018" name="Mol. Plant Microbe Interact.">
        <title>Genome sequence resources for the wheat stripe rust pathogen (Puccinia striiformis f. sp. tritici) and the barley stripe rust pathogen (Puccinia striiformis f. sp. hordei).</title>
        <authorList>
            <person name="Xia C."/>
            <person name="Wang M."/>
            <person name="Yin C."/>
            <person name="Cornejo O.E."/>
            <person name="Hulbert S.H."/>
            <person name="Chen X."/>
        </authorList>
    </citation>
    <scope>NUCLEOTIDE SEQUENCE [LARGE SCALE GENOMIC DNA]</scope>
    <source>
        <strain evidence="2">93-210</strain>
    </source>
</reference>
<organism evidence="1 2">
    <name type="scientific">Puccinia striiformis f. sp. tritici</name>
    <dbReference type="NCBI Taxonomy" id="168172"/>
    <lineage>
        <taxon>Eukaryota</taxon>
        <taxon>Fungi</taxon>
        <taxon>Dikarya</taxon>
        <taxon>Basidiomycota</taxon>
        <taxon>Pucciniomycotina</taxon>
        <taxon>Pucciniomycetes</taxon>
        <taxon>Pucciniales</taxon>
        <taxon>Pucciniaceae</taxon>
        <taxon>Puccinia</taxon>
    </lineage>
</organism>